<keyword evidence="2" id="KW-1185">Reference proteome</keyword>
<protein>
    <submittedName>
        <fullName evidence="1">Uncharacterized protein</fullName>
    </submittedName>
</protein>
<accession>A0ABW8HIF2</accession>
<evidence type="ECO:0000313" key="2">
    <source>
        <dbReference type="Proteomes" id="UP001617907"/>
    </source>
</evidence>
<proteinExistence type="predicted"/>
<dbReference type="EMBL" id="JBIVPC010000017">
    <property type="protein sequence ID" value="MFJ6040237.1"/>
    <property type="molecule type" value="Genomic_DNA"/>
</dbReference>
<reference evidence="1 2" key="1">
    <citation type="submission" date="2024-10" db="EMBL/GenBank/DDBJ databases">
        <title>The Natural Products Discovery Center: Release of the First 8490 Sequenced Strains for Exploring Actinobacteria Biosynthetic Diversity.</title>
        <authorList>
            <person name="Kalkreuter E."/>
            <person name="Kautsar S.A."/>
            <person name="Yang D."/>
            <person name="Bader C.D."/>
            <person name="Teijaro C.N."/>
            <person name="Fluegel L."/>
            <person name="Davis C.M."/>
            <person name="Simpson J.R."/>
            <person name="Lauterbach L."/>
            <person name="Steele A.D."/>
            <person name="Gui C."/>
            <person name="Meng S."/>
            <person name="Li G."/>
            <person name="Viehrig K."/>
            <person name="Ye F."/>
            <person name="Su P."/>
            <person name="Kiefer A.F."/>
            <person name="Nichols A."/>
            <person name="Cepeda A.J."/>
            <person name="Yan W."/>
            <person name="Fan B."/>
            <person name="Jiang Y."/>
            <person name="Adhikari A."/>
            <person name="Zheng C.-J."/>
            <person name="Schuster L."/>
            <person name="Cowan T.M."/>
            <person name="Smanski M.J."/>
            <person name="Chevrette M.G."/>
            <person name="De Carvalho L.P.S."/>
            <person name="Shen B."/>
        </authorList>
    </citation>
    <scope>NUCLEOTIDE SEQUENCE [LARGE SCALE GENOMIC DNA]</scope>
    <source>
        <strain evidence="1 2">NPDC093086</strain>
    </source>
</reference>
<dbReference type="Proteomes" id="UP001617907">
    <property type="component" value="Unassembled WGS sequence"/>
</dbReference>
<sequence>MDATKSAKSQYDEGCLHCGAELTQQEGQGRIRRFCNGDHGAAYRRRMRALGFPV</sequence>
<gene>
    <name evidence="1" type="ORF">ACIQFM_28730</name>
</gene>
<name>A0ABW8HIF2_9ACTN</name>
<dbReference type="RefSeq" id="WP_350891373.1">
    <property type="nucleotide sequence ID" value="NZ_JBEOTR010000017.1"/>
</dbReference>
<evidence type="ECO:0000313" key="1">
    <source>
        <dbReference type="EMBL" id="MFJ6040237.1"/>
    </source>
</evidence>
<organism evidence="1 2">
    <name type="scientific">Streptomyces ardesiacus</name>
    <dbReference type="NCBI Taxonomy" id="285564"/>
    <lineage>
        <taxon>Bacteria</taxon>
        <taxon>Bacillati</taxon>
        <taxon>Actinomycetota</taxon>
        <taxon>Actinomycetes</taxon>
        <taxon>Kitasatosporales</taxon>
        <taxon>Streptomycetaceae</taxon>
        <taxon>Streptomyces</taxon>
    </lineage>
</organism>
<comment type="caution">
    <text evidence="1">The sequence shown here is derived from an EMBL/GenBank/DDBJ whole genome shotgun (WGS) entry which is preliminary data.</text>
</comment>